<reference evidence="1" key="1">
    <citation type="submission" date="2022-11" db="EMBL/GenBank/DDBJ databases">
        <authorList>
            <person name="Hyden B.L."/>
            <person name="Feng K."/>
            <person name="Yates T."/>
            <person name="Jawdy S."/>
            <person name="Smart L.B."/>
            <person name="Muchero W."/>
        </authorList>
    </citation>
    <scope>NUCLEOTIDE SEQUENCE</scope>
    <source>
        <tissue evidence="1">Shoot tip</tissue>
    </source>
</reference>
<gene>
    <name evidence="1" type="ORF">OIU79_007785</name>
</gene>
<sequence length="49" mass="5808">MQAQHIYLYRYARVIANFQTTSLCSKSLPKPYNIIACMLKSLFKITKYF</sequence>
<dbReference type="EMBL" id="JAPFFK010000015">
    <property type="protein sequence ID" value="KAJ6711402.1"/>
    <property type="molecule type" value="Genomic_DNA"/>
</dbReference>
<organism evidence="1 2">
    <name type="scientific">Salix purpurea</name>
    <name type="common">Purple osier willow</name>
    <dbReference type="NCBI Taxonomy" id="77065"/>
    <lineage>
        <taxon>Eukaryota</taxon>
        <taxon>Viridiplantae</taxon>
        <taxon>Streptophyta</taxon>
        <taxon>Embryophyta</taxon>
        <taxon>Tracheophyta</taxon>
        <taxon>Spermatophyta</taxon>
        <taxon>Magnoliopsida</taxon>
        <taxon>eudicotyledons</taxon>
        <taxon>Gunneridae</taxon>
        <taxon>Pentapetalae</taxon>
        <taxon>rosids</taxon>
        <taxon>fabids</taxon>
        <taxon>Malpighiales</taxon>
        <taxon>Salicaceae</taxon>
        <taxon>Saliceae</taxon>
        <taxon>Salix</taxon>
    </lineage>
</organism>
<evidence type="ECO:0000313" key="1">
    <source>
        <dbReference type="EMBL" id="KAJ6711402.1"/>
    </source>
</evidence>
<dbReference type="AlphaFoldDB" id="A0A9Q0YVE8"/>
<comment type="caution">
    <text evidence="1">The sequence shown here is derived from an EMBL/GenBank/DDBJ whole genome shotgun (WGS) entry which is preliminary data.</text>
</comment>
<keyword evidence="2" id="KW-1185">Reference proteome</keyword>
<accession>A0A9Q0YVE8</accession>
<proteinExistence type="predicted"/>
<dbReference type="Proteomes" id="UP001151532">
    <property type="component" value="Chromosome 1"/>
</dbReference>
<protein>
    <submittedName>
        <fullName evidence="1">Uncharacterized protein</fullName>
    </submittedName>
</protein>
<reference evidence="1" key="2">
    <citation type="journal article" date="2023" name="Int. J. Mol. Sci.">
        <title>De Novo Assembly and Annotation of 11 Diverse Shrub Willow (Salix) Genomes Reveals Novel Gene Organization in Sex-Linked Regions.</title>
        <authorList>
            <person name="Hyden B."/>
            <person name="Feng K."/>
            <person name="Yates T.B."/>
            <person name="Jawdy S."/>
            <person name="Cereghino C."/>
            <person name="Smart L.B."/>
            <person name="Muchero W."/>
        </authorList>
    </citation>
    <scope>NUCLEOTIDE SEQUENCE</scope>
    <source>
        <tissue evidence="1">Shoot tip</tissue>
    </source>
</reference>
<evidence type="ECO:0000313" key="2">
    <source>
        <dbReference type="Proteomes" id="UP001151532"/>
    </source>
</evidence>
<name>A0A9Q0YVE8_SALPP</name>